<reference evidence="6 7" key="2">
    <citation type="submission" date="2015-01" db="EMBL/GenBank/DDBJ databases">
        <authorList>
            <consortium name="NBRP consortium"/>
            <person name="Sawabe T."/>
            <person name="Meirelles P."/>
            <person name="Feng G."/>
            <person name="Sayaka M."/>
            <person name="Hattori M."/>
            <person name="Ohkuma M."/>
        </authorList>
    </citation>
    <scope>NUCLEOTIDE SEQUENCE [LARGE SCALE GENOMIC DNA]</scope>
    <source>
        <strain evidence="6 7">JCM19232</strain>
    </source>
</reference>
<feature type="transmembrane region" description="Helical" evidence="5">
    <location>
        <begin position="54"/>
        <end position="71"/>
    </location>
</feature>
<dbReference type="GO" id="GO:0005886">
    <property type="term" value="C:plasma membrane"/>
    <property type="evidence" value="ECO:0007669"/>
    <property type="project" value="UniProtKB-SubCell"/>
</dbReference>
<sequence length="74" mass="7906">MEEWAALGIALVGLLGLACQWLAWRLKLPAILFLLIAGIMAGPVTGLIEPQEVLGEHFFALVSLAVASFFLRGA</sequence>
<organism evidence="6 7">
    <name type="scientific">Vibrio ishigakensis</name>
    <dbReference type="NCBI Taxonomy" id="1481914"/>
    <lineage>
        <taxon>Bacteria</taxon>
        <taxon>Pseudomonadati</taxon>
        <taxon>Pseudomonadota</taxon>
        <taxon>Gammaproteobacteria</taxon>
        <taxon>Vibrionales</taxon>
        <taxon>Vibrionaceae</taxon>
        <taxon>Vibrio</taxon>
    </lineage>
</organism>
<keyword evidence="4" id="KW-0406">Ion transport</keyword>
<protein>
    <submittedName>
        <fullName evidence="6">Sodium/hydrogen exchanger family protein</fullName>
    </submittedName>
</protein>
<dbReference type="AlphaFoldDB" id="A0A0B8P2M7"/>
<gene>
    <name evidence="6" type="ORF">JCM19232_794</name>
</gene>
<comment type="subcellular location">
    <subcellularLocation>
        <location evidence="1">Cell membrane</location>
        <topology evidence="1">Multi-pass membrane protein</topology>
    </subcellularLocation>
</comment>
<evidence type="ECO:0000256" key="5">
    <source>
        <dbReference type="SAM" id="Phobius"/>
    </source>
</evidence>
<dbReference type="PANTHER" id="PTHR32507">
    <property type="entry name" value="NA(+)/H(+) ANTIPORTER 1"/>
    <property type="match status" value="1"/>
</dbReference>
<keyword evidence="5" id="KW-0812">Transmembrane</keyword>
<evidence type="ECO:0000256" key="2">
    <source>
        <dbReference type="ARBA" id="ARBA00022448"/>
    </source>
</evidence>
<evidence type="ECO:0000256" key="4">
    <source>
        <dbReference type="ARBA" id="ARBA00023065"/>
    </source>
</evidence>
<evidence type="ECO:0000313" key="6">
    <source>
        <dbReference type="EMBL" id="GAM60461.1"/>
    </source>
</evidence>
<feature type="transmembrane region" description="Helical" evidence="5">
    <location>
        <begin position="31"/>
        <end position="48"/>
    </location>
</feature>
<feature type="transmembrane region" description="Helical" evidence="5">
    <location>
        <begin position="6"/>
        <end position="24"/>
    </location>
</feature>
<dbReference type="Proteomes" id="UP000031670">
    <property type="component" value="Unassembled WGS sequence"/>
</dbReference>
<dbReference type="EMBL" id="BBSA01000001">
    <property type="protein sequence ID" value="GAM60461.1"/>
    <property type="molecule type" value="Genomic_DNA"/>
</dbReference>
<evidence type="ECO:0000313" key="7">
    <source>
        <dbReference type="Proteomes" id="UP000031670"/>
    </source>
</evidence>
<evidence type="ECO:0000256" key="3">
    <source>
        <dbReference type="ARBA" id="ARBA00022449"/>
    </source>
</evidence>
<keyword evidence="5" id="KW-0472">Membrane</keyword>
<evidence type="ECO:0000256" key="1">
    <source>
        <dbReference type="ARBA" id="ARBA00004651"/>
    </source>
</evidence>
<keyword evidence="3" id="KW-0050">Antiport</keyword>
<reference evidence="6 7" key="1">
    <citation type="submission" date="2015-01" db="EMBL/GenBank/DDBJ databases">
        <title>Vibrio sp. C5 JCM 19232 whole genome shotgun sequence.</title>
        <authorList>
            <person name="Sawabe T."/>
            <person name="Meirelles P."/>
            <person name="Feng G."/>
            <person name="Sayaka M."/>
            <person name="Hattori M."/>
            <person name="Ohkuma M."/>
        </authorList>
    </citation>
    <scope>NUCLEOTIDE SEQUENCE [LARGE SCALE GENOMIC DNA]</scope>
    <source>
        <strain evidence="6 7">JCM19232</strain>
    </source>
</reference>
<keyword evidence="5" id="KW-1133">Transmembrane helix</keyword>
<comment type="caution">
    <text evidence="6">The sequence shown here is derived from an EMBL/GenBank/DDBJ whole genome shotgun (WGS) entry which is preliminary data.</text>
</comment>
<keyword evidence="2" id="KW-0813">Transport</keyword>
<accession>A0A0B8P2M7</accession>
<name>A0A0B8P2M7_9VIBR</name>
<dbReference type="PANTHER" id="PTHR32507:SF0">
    <property type="entry name" value="NA(+)_H(+) ANTIPORTER 2-RELATED"/>
    <property type="match status" value="1"/>
</dbReference>
<dbReference type="GO" id="GO:0006811">
    <property type="term" value="P:monoatomic ion transport"/>
    <property type="evidence" value="ECO:0007669"/>
    <property type="project" value="UniProtKB-KW"/>
</dbReference>
<dbReference type="GO" id="GO:0015297">
    <property type="term" value="F:antiporter activity"/>
    <property type="evidence" value="ECO:0007669"/>
    <property type="project" value="UniProtKB-KW"/>
</dbReference>
<proteinExistence type="predicted"/>